<comment type="caution">
    <text evidence="1">The sequence shown here is derived from an EMBL/GenBank/DDBJ whole genome shotgun (WGS) entry which is preliminary data.</text>
</comment>
<dbReference type="PANTHER" id="PTHR37833">
    <property type="entry name" value="LIPOPROTEIN-RELATED"/>
    <property type="match status" value="1"/>
</dbReference>
<evidence type="ECO:0008006" key="3">
    <source>
        <dbReference type="Google" id="ProtNLM"/>
    </source>
</evidence>
<dbReference type="InterPro" id="IPR013783">
    <property type="entry name" value="Ig-like_fold"/>
</dbReference>
<sequence>MAFSSVKAQNPSASTQAPDITRVLNFKETDHDLGKIPYGKPVEFDVVMTNISKDSVKIENVQTQCGCTTPKWQAGPYAAGQSFKITLGFNGYTDGHFEKYVTVFFSGGLSQQLKFHGDTFKETVQNTPNKTK</sequence>
<name>A0A917J1V0_9BACT</name>
<dbReference type="Gene3D" id="2.60.40.10">
    <property type="entry name" value="Immunoglobulins"/>
    <property type="match status" value="1"/>
</dbReference>
<dbReference type="AlphaFoldDB" id="A0A917J1V0"/>
<protein>
    <recommendedName>
        <fullName evidence="3">DUF1573 domain-containing protein</fullName>
    </recommendedName>
</protein>
<proteinExistence type="predicted"/>
<gene>
    <name evidence="1" type="ORF">GCM10011379_38380</name>
</gene>
<keyword evidence="2" id="KW-1185">Reference proteome</keyword>
<dbReference type="Proteomes" id="UP000627292">
    <property type="component" value="Unassembled WGS sequence"/>
</dbReference>
<dbReference type="Pfam" id="PF07610">
    <property type="entry name" value="DUF1573"/>
    <property type="match status" value="1"/>
</dbReference>
<organism evidence="1 2">
    <name type="scientific">Filimonas zeae</name>
    <dbReference type="NCBI Taxonomy" id="1737353"/>
    <lineage>
        <taxon>Bacteria</taxon>
        <taxon>Pseudomonadati</taxon>
        <taxon>Bacteroidota</taxon>
        <taxon>Chitinophagia</taxon>
        <taxon>Chitinophagales</taxon>
        <taxon>Chitinophagaceae</taxon>
        <taxon>Filimonas</taxon>
    </lineage>
</organism>
<evidence type="ECO:0000313" key="1">
    <source>
        <dbReference type="EMBL" id="GGH75135.1"/>
    </source>
</evidence>
<reference evidence="1" key="2">
    <citation type="submission" date="2020-09" db="EMBL/GenBank/DDBJ databases">
        <authorList>
            <person name="Sun Q."/>
            <person name="Zhou Y."/>
        </authorList>
    </citation>
    <scope>NUCLEOTIDE SEQUENCE</scope>
    <source>
        <strain evidence="1">CGMCC 1.15290</strain>
    </source>
</reference>
<accession>A0A917J1V0</accession>
<dbReference type="PANTHER" id="PTHR37833:SF1">
    <property type="entry name" value="SIGNAL PEPTIDE PROTEIN"/>
    <property type="match status" value="1"/>
</dbReference>
<dbReference type="InterPro" id="IPR011467">
    <property type="entry name" value="DUF1573"/>
</dbReference>
<dbReference type="EMBL" id="BMIB01000004">
    <property type="protein sequence ID" value="GGH75135.1"/>
    <property type="molecule type" value="Genomic_DNA"/>
</dbReference>
<reference evidence="1" key="1">
    <citation type="journal article" date="2014" name="Int. J. Syst. Evol. Microbiol.">
        <title>Complete genome sequence of Corynebacterium casei LMG S-19264T (=DSM 44701T), isolated from a smear-ripened cheese.</title>
        <authorList>
            <consortium name="US DOE Joint Genome Institute (JGI-PGF)"/>
            <person name="Walter F."/>
            <person name="Albersmeier A."/>
            <person name="Kalinowski J."/>
            <person name="Ruckert C."/>
        </authorList>
    </citation>
    <scope>NUCLEOTIDE SEQUENCE</scope>
    <source>
        <strain evidence="1">CGMCC 1.15290</strain>
    </source>
</reference>
<evidence type="ECO:0000313" key="2">
    <source>
        <dbReference type="Proteomes" id="UP000627292"/>
    </source>
</evidence>